<evidence type="ECO:0000313" key="3">
    <source>
        <dbReference type="Proteomes" id="UP000654075"/>
    </source>
</evidence>
<feature type="non-terminal residue" evidence="2">
    <location>
        <position position="1"/>
    </location>
</feature>
<feature type="compositionally biased region" description="Polar residues" evidence="1">
    <location>
        <begin position="157"/>
        <end position="170"/>
    </location>
</feature>
<name>A0A813HJR7_POLGL</name>
<dbReference type="OrthoDB" id="417376at2759"/>
<feature type="region of interest" description="Disordered" evidence="1">
    <location>
        <begin position="148"/>
        <end position="174"/>
    </location>
</feature>
<dbReference type="OMA" id="LECLMIS"/>
<dbReference type="Proteomes" id="UP000654075">
    <property type="component" value="Unassembled WGS sequence"/>
</dbReference>
<gene>
    <name evidence="2" type="ORF">PGLA1383_LOCUS53631</name>
</gene>
<dbReference type="EMBL" id="CAJNNV010031965">
    <property type="protein sequence ID" value="CAE8638454.1"/>
    <property type="molecule type" value="Genomic_DNA"/>
</dbReference>
<sequence>VMAYKPLVIKIRKLNSKEVSDLPQGLMLHFAKAWWSWETTWLRNREVHAVEALQPLAKAILSLEPLLNSAHKEKLLPWPRVQHQKAVTLKCLEGFVASFGELAASVLPSMSRELDHDPRLLLLMDHVLCLRGEKPTTSVLDGLSAAPEVAFPDHQPNGPSANAPSDSQTKQLKDQTRGVSLDAYAFRLLGSSVGDAVASGRLHALSGTGMAGRAKLLGGPGLPETAASLAANTNMFVTGPRDSAMARKALGHAAELLAAFENLKDVLLSLKSTLELIDPCLDKDEDFMAILTRFERAFKRAKRLFLEPDNLA</sequence>
<evidence type="ECO:0000313" key="2">
    <source>
        <dbReference type="EMBL" id="CAE8638454.1"/>
    </source>
</evidence>
<organism evidence="2 3">
    <name type="scientific">Polarella glacialis</name>
    <name type="common">Dinoflagellate</name>
    <dbReference type="NCBI Taxonomy" id="89957"/>
    <lineage>
        <taxon>Eukaryota</taxon>
        <taxon>Sar</taxon>
        <taxon>Alveolata</taxon>
        <taxon>Dinophyceae</taxon>
        <taxon>Suessiales</taxon>
        <taxon>Suessiaceae</taxon>
        <taxon>Polarella</taxon>
    </lineage>
</organism>
<protein>
    <submittedName>
        <fullName evidence="2">Uncharacterized protein</fullName>
    </submittedName>
</protein>
<keyword evidence="3" id="KW-1185">Reference proteome</keyword>
<evidence type="ECO:0000256" key="1">
    <source>
        <dbReference type="SAM" id="MobiDB-lite"/>
    </source>
</evidence>
<proteinExistence type="predicted"/>
<accession>A0A813HJR7</accession>
<dbReference type="AlphaFoldDB" id="A0A813HJR7"/>
<reference evidence="2" key="1">
    <citation type="submission" date="2021-02" db="EMBL/GenBank/DDBJ databases">
        <authorList>
            <person name="Dougan E. K."/>
            <person name="Rhodes N."/>
            <person name="Thang M."/>
            <person name="Chan C."/>
        </authorList>
    </citation>
    <scope>NUCLEOTIDE SEQUENCE</scope>
</reference>
<comment type="caution">
    <text evidence="2">The sequence shown here is derived from an EMBL/GenBank/DDBJ whole genome shotgun (WGS) entry which is preliminary data.</text>
</comment>